<evidence type="ECO:0000256" key="2">
    <source>
        <dbReference type="PROSITE-ProRule" id="PRU00169"/>
    </source>
</evidence>
<dbReference type="PROSITE" id="PS50110">
    <property type="entry name" value="RESPONSE_REGULATORY"/>
    <property type="match status" value="1"/>
</dbReference>
<dbReference type="Gene3D" id="3.40.50.2300">
    <property type="match status" value="1"/>
</dbReference>
<dbReference type="InterPro" id="IPR001789">
    <property type="entry name" value="Sig_transdc_resp-reg_receiver"/>
</dbReference>
<dbReference type="Pfam" id="PF00072">
    <property type="entry name" value="Response_reg"/>
    <property type="match status" value="1"/>
</dbReference>
<gene>
    <name evidence="4" type="ORF">IMCC3135_27415</name>
</gene>
<dbReference type="OrthoDB" id="236568at2"/>
<dbReference type="GO" id="GO:0000160">
    <property type="term" value="P:phosphorelay signal transduction system"/>
    <property type="evidence" value="ECO:0007669"/>
    <property type="project" value="InterPro"/>
</dbReference>
<evidence type="ECO:0000313" key="5">
    <source>
        <dbReference type="Proteomes" id="UP000250079"/>
    </source>
</evidence>
<name>A0A2Z2P4D9_9GAMM</name>
<protein>
    <recommendedName>
        <fullName evidence="3">Response regulatory domain-containing protein</fullName>
    </recommendedName>
</protein>
<reference evidence="4 5" key="1">
    <citation type="submission" date="2016-12" db="EMBL/GenBank/DDBJ databases">
        <authorList>
            <person name="Song W.-J."/>
            <person name="Kurnit D.M."/>
        </authorList>
    </citation>
    <scope>NUCLEOTIDE SEQUENCE [LARGE SCALE GENOMIC DNA]</scope>
    <source>
        <strain evidence="4 5">IMCC3135</strain>
    </source>
</reference>
<dbReference type="SUPFAM" id="SSF52172">
    <property type="entry name" value="CheY-like"/>
    <property type="match status" value="1"/>
</dbReference>
<dbReference type="RefSeq" id="WP_088920444.1">
    <property type="nucleotide sequence ID" value="NZ_CP018632.1"/>
</dbReference>
<dbReference type="EMBL" id="CP018632">
    <property type="protein sequence ID" value="ASJ75537.1"/>
    <property type="molecule type" value="Genomic_DNA"/>
</dbReference>
<evidence type="ECO:0000256" key="1">
    <source>
        <dbReference type="ARBA" id="ARBA00022553"/>
    </source>
</evidence>
<dbReference type="InterPro" id="IPR050595">
    <property type="entry name" value="Bact_response_regulator"/>
</dbReference>
<dbReference type="PANTHER" id="PTHR44591:SF3">
    <property type="entry name" value="RESPONSE REGULATORY DOMAIN-CONTAINING PROTEIN"/>
    <property type="match status" value="1"/>
</dbReference>
<dbReference type="SMART" id="SM00448">
    <property type="entry name" value="REC"/>
    <property type="match status" value="1"/>
</dbReference>
<dbReference type="Proteomes" id="UP000250079">
    <property type="component" value="Chromosome"/>
</dbReference>
<dbReference type="PANTHER" id="PTHR44591">
    <property type="entry name" value="STRESS RESPONSE REGULATOR PROTEIN 1"/>
    <property type="match status" value="1"/>
</dbReference>
<feature type="modified residue" description="4-aspartylphosphate" evidence="2">
    <location>
        <position position="53"/>
    </location>
</feature>
<dbReference type="CDD" id="cd00156">
    <property type="entry name" value="REC"/>
    <property type="match status" value="1"/>
</dbReference>
<organism evidence="4 5">
    <name type="scientific">Granulosicoccus antarcticus IMCC3135</name>
    <dbReference type="NCBI Taxonomy" id="1192854"/>
    <lineage>
        <taxon>Bacteria</taxon>
        <taxon>Pseudomonadati</taxon>
        <taxon>Pseudomonadota</taxon>
        <taxon>Gammaproteobacteria</taxon>
        <taxon>Chromatiales</taxon>
        <taxon>Granulosicoccaceae</taxon>
        <taxon>Granulosicoccus</taxon>
    </lineage>
</organism>
<evidence type="ECO:0000259" key="3">
    <source>
        <dbReference type="PROSITE" id="PS50110"/>
    </source>
</evidence>
<sequence length="122" mass="13681">MIVDILIVEDDESTNAAMMKLLSRMGHRPRGACTFTAAMDEVNRCAPQVLITDWDLGELKSGIDVATTALALRANCKVVFCSGNSQSALRRNTQHLNICRYIRKPISMSQMRNEFKTVFDEL</sequence>
<keyword evidence="5" id="KW-1185">Reference proteome</keyword>
<proteinExistence type="predicted"/>
<feature type="domain" description="Response regulatory" evidence="3">
    <location>
        <begin position="4"/>
        <end position="119"/>
    </location>
</feature>
<evidence type="ECO:0000313" key="4">
    <source>
        <dbReference type="EMBL" id="ASJ75537.1"/>
    </source>
</evidence>
<keyword evidence="1 2" id="KW-0597">Phosphoprotein</keyword>
<dbReference type="KEGG" id="gai:IMCC3135_27415"/>
<dbReference type="AlphaFoldDB" id="A0A2Z2P4D9"/>
<accession>A0A2Z2P4D9</accession>
<dbReference type="InterPro" id="IPR011006">
    <property type="entry name" value="CheY-like_superfamily"/>
</dbReference>